<dbReference type="GO" id="GO:0005737">
    <property type="term" value="C:cytoplasm"/>
    <property type="evidence" value="ECO:0007669"/>
    <property type="project" value="TreeGrafter"/>
</dbReference>
<name>A0AA39JV15_ARMTA</name>
<dbReference type="PANTHER" id="PTHR14614">
    <property type="entry name" value="HEPATOCELLULAR CARCINOMA-ASSOCIATED ANTIGEN"/>
    <property type="match status" value="1"/>
</dbReference>
<gene>
    <name evidence="2" type="ORF">EV420DRAFT_1567512</name>
</gene>
<evidence type="ECO:0000256" key="1">
    <source>
        <dbReference type="SAM" id="MobiDB-lite"/>
    </source>
</evidence>
<feature type="region of interest" description="Disordered" evidence="1">
    <location>
        <begin position="1"/>
        <end position="24"/>
    </location>
</feature>
<dbReference type="InterPro" id="IPR029063">
    <property type="entry name" value="SAM-dependent_MTases_sf"/>
</dbReference>
<feature type="compositionally biased region" description="Pro residues" evidence="1">
    <location>
        <begin position="13"/>
        <end position="22"/>
    </location>
</feature>
<proteinExistence type="predicted"/>
<dbReference type="SUPFAM" id="SSF53335">
    <property type="entry name" value="S-adenosyl-L-methionine-dependent methyltransferases"/>
    <property type="match status" value="1"/>
</dbReference>
<protein>
    <submittedName>
        <fullName evidence="2">Nicotinamide N-methyltransferase</fullName>
    </submittedName>
</protein>
<dbReference type="InterPro" id="IPR019410">
    <property type="entry name" value="Methyltransf_16"/>
</dbReference>
<dbReference type="EMBL" id="JAUEPS010000042">
    <property type="protein sequence ID" value="KAK0448346.1"/>
    <property type="molecule type" value="Genomic_DNA"/>
</dbReference>
<accession>A0AA39JV15</accession>
<dbReference type="Proteomes" id="UP001175211">
    <property type="component" value="Unassembled WGS sequence"/>
</dbReference>
<organism evidence="2 3">
    <name type="scientific">Armillaria tabescens</name>
    <name type="common">Ringless honey mushroom</name>
    <name type="synonym">Agaricus tabescens</name>
    <dbReference type="NCBI Taxonomy" id="1929756"/>
    <lineage>
        <taxon>Eukaryota</taxon>
        <taxon>Fungi</taxon>
        <taxon>Dikarya</taxon>
        <taxon>Basidiomycota</taxon>
        <taxon>Agaricomycotina</taxon>
        <taxon>Agaricomycetes</taxon>
        <taxon>Agaricomycetidae</taxon>
        <taxon>Agaricales</taxon>
        <taxon>Marasmiineae</taxon>
        <taxon>Physalacriaceae</taxon>
        <taxon>Desarmillaria</taxon>
    </lineage>
</organism>
<dbReference type="PANTHER" id="PTHR14614:SF10">
    <property type="entry name" value="PROTEIN N-TERMINAL AND LYSINE N-METHYLTRANSFERASE EFM7"/>
    <property type="match status" value="1"/>
</dbReference>
<dbReference type="Gene3D" id="3.40.50.150">
    <property type="entry name" value="Vaccinia Virus protein VP39"/>
    <property type="match status" value="1"/>
</dbReference>
<reference evidence="2" key="1">
    <citation type="submission" date="2023-06" db="EMBL/GenBank/DDBJ databases">
        <authorList>
            <consortium name="Lawrence Berkeley National Laboratory"/>
            <person name="Ahrendt S."/>
            <person name="Sahu N."/>
            <person name="Indic B."/>
            <person name="Wong-Bajracharya J."/>
            <person name="Merenyi Z."/>
            <person name="Ke H.-M."/>
            <person name="Monk M."/>
            <person name="Kocsube S."/>
            <person name="Drula E."/>
            <person name="Lipzen A."/>
            <person name="Balint B."/>
            <person name="Henrissat B."/>
            <person name="Andreopoulos B."/>
            <person name="Martin F.M."/>
            <person name="Harder C.B."/>
            <person name="Rigling D."/>
            <person name="Ford K.L."/>
            <person name="Foster G.D."/>
            <person name="Pangilinan J."/>
            <person name="Papanicolaou A."/>
            <person name="Barry K."/>
            <person name="LaButti K."/>
            <person name="Viragh M."/>
            <person name="Koriabine M."/>
            <person name="Yan M."/>
            <person name="Riley R."/>
            <person name="Champramary S."/>
            <person name="Plett K.L."/>
            <person name="Tsai I.J."/>
            <person name="Slot J."/>
            <person name="Sipos G."/>
            <person name="Plett J."/>
            <person name="Nagy L.G."/>
            <person name="Grigoriev I.V."/>
        </authorList>
    </citation>
    <scope>NUCLEOTIDE SEQUENCE</scope>
    <source>
        <strain evidence="2">CCBAS 213</strain>
    </source>
</reference>
<dbReference type="AlphaFoldDB" id="A0AA39JV15"/>
<sequence length="221" mass="24670">MSDDELGLDSMFPEPPRPPTPDPTFSIYKREKATGSVEDWSELIIRLVGTHPLWGHHLWNSARSIATYLDNHPDLYTNGSVLELGAGGGLPAIVAANNGAEKFNVDKNVLPSRRHHVSVQGFIWGTSVQPLLSSLSNTNGFNLIILSDLIFNHSQHDALLNTCEQATPSVLVFYTHHRPHLGRGWHCQEILTQKFEPMFPDDPGEEEIRATVHGWKLNRPS</sequence>
<evidence type="ECO:0000313" key="3">
    <source>
        <dbReference type="Proteomes" id="UP001175211"/>
    </source>
</evidence>
<dbReference type="GO" id="GO:0008757">
    <property type="term" value="F:S-adenosylmethionine-dependent methyltransferase activity"/>
    <property type="evidence" value="ECO:0007669"/>
    <property type="project" value="UniProtKB-ARBA"/>
</dbReference>
<comment type="caution">
    <text evidence="2">The sequence shown here is derived from an EMBL/GenBank/DDBJ whole genome shotgun (WGS) entry which is preliminary data.</text>
</comment>
<dbReference type="Pfam" id="PF10294">
    <property type="entry name" value="Methyltransf_16"/>
    <property type="match status" value="1"/>
</dbReference>
<dbReference type="RefSeq" id="XP_060326451.1">
    <property type="nucleotide sequence ID" value="XM_060474118.1"/>
</dbReference>
<evidence type="ECO:0000313" key="2">
    <source>
        <dbReference type="EMBL" id="KAK0448346.1"/>
    </source>
</evidence>
<keyword evidence="3" id="KW-1185">Reference proteome</keyword>
<dbReference type="GeneID" id="85357666"/>